<evidence type="ECO:0000313" key="7">
    <source>
        <dbReference type="Proteomes" id="UP000019063"/>
    </source>
</evidence>
<dbReference type="STRING" id="1379903.ATO8_07581"/>
<dbReference type="InterPro" id="IPR000577">
    <property type="entry name" value="Carb_kinase_FGGY"/>
</dbReference>
<comment type="similarity">
    <text evidence="1">Belongs to the FGGY kinase family.</text>
</comment>
<dbReference type="PANTHER" id="PTHR43435">
    <property type="entry name" value="RIBULOKINASE"/>
    <property type="match status" value="1"/>
</dbReference>
<evidence type="ECO:0000256" key="1">
    <source>
        <dbReference type="ARBA" id="ARBA00009156"/>
    </source>
</evidence>
<dbReference type="InterPro" id="IPR006003">
    <property type="entry name" value="FGGY_RbtK-like"/>
</dbReference>
<comment type="caution">
    <text evidence="6">The sequence shown here is derived from an EMBL/GenBank/DDBJ whole genome shotgun (WGS) entry which is preliminary data.</text>
</comment>
<dbReference type="Proteomes" id="UP000019063">
    <property type="component" value="Unassembled WGS sequence"/>
</dbReference>
<feature type="domain" description="Carbohydrate kinase FGGY C-terminal" evidence="5">
    <location>
        <begin position="279"/>
        <end position="485"/>
    </location>
</feature>
<feature type="domain" description="Carbohydrate kinase FGGY N-terminal" evidence="4">
    <location>
        <begin position="6"/>
        <end position="263"/>
    </location>
</feature>
<accession>W4HK07</accession>
<dbReference type="SUPFAM" id="SSF53067">
    <property type="entry name" value="Actin-like ATPase domain"/>
    <property type="match status" value="2"/>
</dbReference>
<dbReference type="PIRSF" id="PIRSF000538">
    <property type="entry name" value="GlpK"/>
    <property type="match status" value="1"/>
</dbReference>
<dbReference type="InterPro" id="IPR043129">
    <property type="entry name" value="ATPase_NBD"/>
</dbReference>
<organism evidence="6 7">
    <name type="scientific">Roseivivax marinus</name>
    <dbReference type="NCBI Taxonomy" id="1379903"/>
    <lineage>
        <taxon>Bacteria</taxon>
        <taxon>Pseudomonadati</taxon>
        <taxon>Pseudomonadota</taxon>
        <taxon>Alphaproteobacteria</taxon>
        <taxon>Rhodobacterales</taxon>
        <taxon>Roseobacteraceae</taxon>
        <taxon>Roseivivax</taxon>
    </lineage>
</organism>
<proteinExistence type="inferred from homology"/>
<name>W4HK07_9RHOB</name>
<keyword evidence="3" id="KW-0418">Kinase</keyword>
<evidence type="ECO:0000256" key="3">
    <source>
        <dbReference type="ARBA" id="ARBA00022777"/>
    </source>
</evidence>
<protein>
    <submittedName>
        <fullName evidence="6">Transcriptional regulator</fullName>
    </submittedName>
</protein>
<dbReference type="EMBL" id="AQQW01000004">
    <property type="protein sequence ID" value="ETW13054.1"/>
    <property type="molecule type" value="Genomic_DNA"/>
</dbReference>
<dbReference type="PATRIC" id="fig|1317118.6.peg.1570"/>
<keyword evidence="7" id="KW-1185">Reference proteome</keyword>
<dbReference type="GO" id="GO:0019321">
    <property type="term" value="P:pentose metabolic process"/>
    <property type="evidence" value="ECO:0007669"/>
    <property type="project" value="TreeGrafter"/>
</dbReference>
<evidence type="ECO:0000313" key="6">
    <source>
        <dbReference type="EMBL" id="ETW13054.1"/>
    </source>
</evidence>
<dbReference type="NCBIfam" id="TIGR01315">
    <property type="entry name" value="5C_CHO_kinase"/>
    <property type="match status" value="1"/>
</dbReference>
<dbReference type="Pfam" id="PF00370">
    <property type="entry name" value="FGGY_N"/>
    <property type="match status" value="1"/>
</dbReference>
<dbReference type="GO" id="GO:0005737">
    <property type="term" value="C:cytoplasm"/>
    <property type="evidence" value="ECO:0007669"/>
    <property type="project" value="TreeGrafter"/>
</dbReference>
<evidence type="ECO:0000259" key="4">
    <source>
        <dbReference type="Pfam" id="PF00370"/>
    </source>
</evidence>
<evidence type="ECO:0000256" key="2">
    <source>
        <dbReference type="ARBA" id="ARBA00022679"/>
    </source>
</evidence>
<gene>
    <name evidence="6" type="ORF">ATO8_07581</name>
</gene>
<dbReference type="GO" id="GO:0019150">
    <property type="term" value="F:D-ribulokinase activity"/>
    <property type="evidence" value="ECO:0007669"/>
    <property type="project" value="TreeGrafter"/>
</dbReference>
<sequence>MTAPTFLGIDVGTGSARAGLFDASGALLGRGSEAIATHRPRESLAQQASADIWRAVVAAVRAARAEAGDVKVAALAFDATCSLVVSGPDGPVAVGPGGDADQDVVLWMDHRAVGEAREINEIGGEPLARVGGTISPEMQMPKLLWLKRNMPETWRAATSFRDLPDWLVHRATGTDARSVNSLVCKWGYLGERGLAGEGWDDGFLSAIGLGDLAEDGHARIGTELILPGRPAGTLSETAAQELGLPPGLPVAAGMIDAYAGALGTLGAGAEGDAGQGARLALIAGTSACHIVETDDTVSVPGVWGPYPQVLTPGRIALEAGQSAAGALLDAVIARHGASGGMSGGASGAAAALSDRLDALAPGGGVARAELTRARHVQPDFHGNRAPLADPERRGMIAGLTLETGADDLALDYLATIQALAYGTRAILDAMAEQGLVVSDIVMSGGLAANADYVSAHADATGCPVLVPEGEEPVLRGVATAAAVAAGTFKDLTEGAAAMAGPARTVRPDPAARAYHDRKFAVFTAMQAHFDDARRLMAGEDERNAAPGGRED</sequence>
<evidence type="ECO:0000259" key="5">
    <source>
        <dbReference type="Pfam" id="PF02782"/>
    </source>
</evidence>
<reference evidence="6 7" key="1">
    <citation type="journal article" date="2014" name="Antonie Van Leeuwenhoek">
        <title>Roseivivax atlanticus sp. nov., isolated from surface seawater of the Atlantic Ocean.</title>
        <authorList>
            <person name="Li G."/>
            <person name="Lai Q."/>
            <person name="Liu X."/>
            <person name="Sun F."/>
            <person name="Shao Z."/>
        </authorList>
    </citation>
    <scope>NUCLEOTIDE SEQUENCE [LARGE SCALE GENOMIC DNA]</scope>
    <source>
        <strain evidence="6 7">22II-s10s</strain>
    </source>
</reference>
<dbReference type="Pfam" id="PF02782">
    <property type="entry name" value="FGGY_C"/>
    <property type="match status" value="1"/>
</dbReference>
<dbReference type="CDD" id="cd07782">
    <property type="entry name" value="ASKHA_NBD_FGGY_D-RBK"/>
    <property type="match status" value="1"/>
</dbReference>
<dbReference type="InterPro" id="IPR018485">
    <property type="entry name" value="FGGY_C"/>
</dbReference>
<dbReference type="Gene3D" id="3.30.420.40">
    <property type="match status" value="1"/>
</dbReference>
<dbReference type="PANTHER" id="PTHR43435:SF4">
    <property type="entry name" value="FGGY CARBOHYDRATE KINASE DOMAIN-CONTAINING PROTEIN"/>
    <property type="match status" value="1"/>
</dbReference>
<dbReference type="AlphaFoldDB" id="W4HK07"/>
<dbReference type="Gene3D" id="1.20.58.2240">
    <property type="match status" value="1"/>
</dbReference>
<dbReference type="RefSeq" id="WP_081749679.1">
    <property type="nucleotide sequence ID" value="NZ_AQQW01000004.1"/>
</dbReference>
<dbReference type="eggNOG" id="COG1069">
    <property type="taxonomic scope" value="Bacteria"/>
</dbReference>
<dbReference type="InterPro" id="IPR018484">
    <property type="entry name" value="FGGY_N"/>
</dbReference>
<keyword evidence="2" id="KW-0808">Transferase</keyword>